<dbReference type="EC" id="1.1.1.320" evidence="5"/>
<dbReference type="Pfam" id="PF00106">
    <property type="entry name" value="adh_short"/>
    <property type="match status" value="1"/>
</dbReference>
<dbReference type="InterPro" id="IPR002347">
    <property type="entry name" value="SDR_fam"/>
</dbReference>
<dbReference type="RefSeq" id="WP_209660614.1">
    <property type="nucleotide sequence ID" value="NZ_JAGGLI010000012.1"/>
</dbReference>
<name>A0ABS4KIE4_9FIRM</name>
<dbReference type="PANTHER" id="PTHR44085">
    <property type="entry name" value="SEPIAPTERIN REDUCTASE"/>
    <property type="match status" value="1"/>
</dbReference>
<evidence type="ECO:0000313" key="5">
    <source>
        <dbReference type="EMBL" id="MBP2027557.1"/>
    </source>
</evidence>
<dbReference type="InterPro" id="IPR036291">
    <property type="entry name" value="NAD(P)-bd_dom_sf"/>
</dbReference>
<evidence type="ECO:0000256" key="1">
    <source>
        <dbReference type="ARBA" id="ARBA00004496"/>
    </source>
</evidence>
<keyword evidence="3" id="KW-0521">NADP</keyword>
<dbReference type="GO" id="GO:0016491">
    <property type="term" value="F:oxidoreductase activity"/>
    <property type="evidence" value="ECO:0007669"/>
    <property type="project" value="UniProtKB-KW"/>
</dbReference>
<comment type="caution">
    <text evidence="5">The sequence shown here is derived from an EMBL/GenBank/DDBJ whole genome shotgun (WGS) entry which is preliminary data.</text>
</comment>
<accession>A0ABS4KIE4</accession>
<organism evidence="5 6">
    <name type="scientific">Acetoanaerobium pronyense</name>
    <dbReference type="NCBI Taxonomy" id="1482736"/>
    <lineage>
        <taxon>Bacteria</taxon>
        <taxon>Bacillati</taxon>
        <taxon>Bacillota</taxon>
        <taxon>Clostridia</taxon>
        <taxon>Peptostreptococcales</taxon>
        <taxon>Filifactoraceae</taxon>
        <taxon>Acetoanaerobium</taxon>
    </lineage>
</organism>
<dbReference type="Proteomes" id="UP001314903">
    <property type="component" value="Unassembled WGS sequence"/>
</dbReference>
<dbReference type="PRINTS" id="PR00081">
    <property type="entry name" value="GDHRDH"/>
</dbReference>
<dbReference type="EMBL" id="JAGGLI010000012">
    <property type="protein sequence ID" value="MBP2027557.1"/>
    <property type="molecule type" value="Genomic_DNA"/>
</dbReference>
<keyword evidence="6" id="KW-1185">Reference proteome</keyword>
<evidence type="ECO:0000256" key="4">
    <source>
        <dbReference type="ARBA" id="ARBA00023002"/>
    </source>
</evidence>
<keyword evidence="2" id="KW-0963">Cytoplasm</keyword>
<proteinExistence type="predicted"/>
<sequence>MNYFIVTGASKGLGLELSKILSEADNKVFLISRNKNDEVEKLLDTDNVAHFSLNLDNLFEIENTIDEIFESIDFSNAKKIALINNAGMVEPIKPMDKVKDVEIIQNINVNLTAPLILASSFLRKTAAFEGDKRIITVSSGAGKSPIKGWGSYCVSKCGVDMMTRVIALEQGENGAKCLSFGPGIMDTAMQETIRSADENDFEDLEKFKEYKSEGKLLEPKVVAQVLYDLLYTESDFEQGGIVSVRDFIENS</sequence>
<evidence type="ECO:0000313" key="6">
    <source>
        <dbReference type="Proteomes" id="UP001314903"/>
    </source>
</evidence>
<evidence type="ECO:0000256" key="2">
    <source>
        <dbReference type="ARBA" id="ARBA00022490"/>
    </source>
</evidence>
<dbReference type="SUPFAM" id="SSF51735">
    <property type="entry name" value="NAD(P)-binding Rossmann-fold domains"/>
    <property type="match status" value="1"/>
</dbReference>
<dbReference type="NCBIfam" id="NF005381">
    <property type="entry name" value="PRK06924.1"/>
    <property type="match status" value="1"/>
</dbReference>
<dbReference type="Gene3D" id="3.40.50.720">
    <property type="entry name" value="NAD(P)-binding Rossmann-like Domain"/>
    <property type="match status" value="1"/>
</dbReference>
<protein>
    <submittedName>
        <fullName evidence="5">Benzil reductase ((S)-benzoin forming)</fullName>
        <ecNumber evidence="5">1.1.1.320</ecNumber>
    </submittedName>
</protein>
<dbReference type="InterPro" id="IPR051721">
    <property type="entry name" value="Biopterin_syn/organic_redct"/>
</dbReference>
<comment type="subcellular location">
    <subcellularLocation>
        <location evidence="1">Cytoplasm</location>
    </subcellularLocation>
</comment>
<keyword evidence="4 5" id="KW-0560">Oxidoreductase</keyword>
<reference evidence="5 6" key="1">
    <citation type="submission" date="2021-03" db="EMBL/GenBank/DDBJ databases">
        <title>Genomic Encyclopedia of Type Strains, Phase IV (KMG-IV): sequencing the most valuable type-strain genomes for metagenomic binning, comparative biology and taxonomic classification.</title>
        <authorList>
            <person name="Goeker M."/>
        </authorList>
    </citation>
    <scope>NUCLEOTIDE SEQUENCE [LARGE SCALE GENOMIC DNA]</scope>
    <source>
        <strain evidence="5 6">DSM 27512</strain>
    </source>
</reference>
<dbReference type="PANTHER" id="PTHR44085:SF2">
    <property type="entry name" value="SEPIAPTERIN REDUCTASE"/>
    <property type="match status" value="1"/>
</dbReference>
<evidence type="ECO:0000256" key="3">
    <source>
        <dbReference type="ARBA" id="ARBA00022857"/>
    </source>
</evidence>
<gene>
    <name evidence="5" type="ORF">J2Z35_001354</name>
</gene>